<name>G0V5I3_NAUCA</name>
<evidence type="ECO:0000259" key="2">
    <source>
        <dbReference type="PROSITE" id="PS50108"/>
    </source>
</evidence>
<keyword evidence="4" id="KW-1185">Reference proteome</keyword>
<dbReference type="RefSeq" id="XP_003673112.1">
    <property type="nucleotide sequence ID" value="XM_003673064.1"/>
</dbReference>
<dbReference type="STRING" id="1064592.G0V5I3"/>
<dbReference type="InParanoid" id="G0V5I3"/>
<reference evidence="3 4" key="1">
    <citation type="journal article" date="2011" name="Proc. Natl. Acad. Sci. U.S.A.">
        <title>Evolutionary erosion of yeast sex chromosomes by mating-type switching accidents.</title>
        <authorList>
            <person name="Gordon J.L."/>
            <person name="Armisen D."/>
            <person name="Proux-Wera E."/>
            <person name="Oheigeartaigh S.S."/>
            <person name="Byrne K.P."/>
            <person name="Wolfe K.H."/>
        </authorList>
    </citation>
    <scope>NUCLEOTIDE SEQUENCE [LARGE SCALE GENOMIC DNA]</scope>
    <source>
        <strain evidence="4">ATCC 76901 / BCRC 22586 / CBS 4309 / NBRC 1992 / NRRL Y-12630</strain>
    </source>
</reference>
<dbReference type="GeneID" id="96900210"/>
<dbReference type="FunCoup" id="G0V5I3">
    <property type="interactions" value="53"/>
</dbReference>
<sequence>MNNQVVLPQMKSIWLDEDQEVEKLYGGVRAQQFLGVDDDDEDMGIKVLNSDKPLLENKKFQNVAKYRTMVDNEKTGASNMATLHDNSGKKKKKFFGNLFNISMSKESRSGSASSRKISNPYDFQHISHADGKLDGKPLTTEEKQILEQPHQMQLQLPIFQDNWDVNKRASKTSDKLSVPKSRPRSNESSVYSNVTVDTGRIVSSATMATTFLERTPSFDKLHCKSAKKMNHYRNQSDQSDVSVEFLKNYSFPTLLEDKPITSFNGTKPTLNKHQSSPQLNLEGTMFGNTTFLNDKNMVKRSSSGATRVSVDDVLRYYHGSSDTNSPPLYGYE</sequence>
<dbReference type="HOGENOM" id="CLU_045871_0_0_1"/>
<dbReference type="AlphaFoldDB" id="G0V5I3"/>
<dbReference type="PROSITE" id="PS50108">
    <property type="entry name" value="CRIB"/>
    <property type="match status" value="1"/>
</dbReference>
<organism evidence="3 4">
    <name type="scientific">Naumovozyma castellii</name>
    <name type="common">Yeast</name>
    <name type="synonym">Saccharomyces castellii</name>
    <dbReference type="NCBI Taxonomy" id="27288"/>
    <lineage>
        <taxon>Eukaryota</taxon>
        <taxon>Fungi</taxon>
        <taxon>Dikarya</taxon>
        <taxon>Ascomycota</taxon>
        <taxon>Saccharomycotina</taxon>
        <taxon>Saccharomycetes</taxon>
        <taxon>Saccharomycetales</taxon>
        <taxon>Saccharomycetaceae</taxon>
        <taxon>Naumovozyma</taxon>
    </lineage>
</organism>
<protein>
    <recommendedName>
        <fullName evidence="2">CRIB domain-containing protein</fullName>
    </recommendedName>
</protein>
<dbReference type="InterPro" id="IPR000095">
    <property type="entry name" value="CRIB_dom"/>
</dbReference>
<proteinExistence type="predicted"/>
<evidence type="ECO:0000256" key="1">
    <source>
        <dbReference type="SAM" id="MobiDB-lite"/>
    </source>
</evidence>
<dbReference type="KEGG" id="ncs:NCAS_0A01610"/>
<dbReference type="EMBL" id="HE576752">
    <property type="protein sequence ID" value="CCC66719.1"/>
    <property type="molecule type" value="Genomic_DNA"/>
</dbReference>
<gene>
    <name evidence="3" type="primary">NCAS0A01610</name>
    <name evidence="3" type="ordered locus">NCAS_0A01610</name>
</gene>
<feature type="domain" description="CRIB" evidence="2">
    <location>
        <begin position="117"/>
        <end position="130"/>
    </location>
</feature>
<dbReference type="eggNOG" id="ENOG502S2B5">
    <property type="taxonomic scope" value="Eukaryota"/>
</dbReference>
<dbReference type="OMA" id="PFAFQHI"/>
<dbReference type="Proteomes" id="UP000001640">
    <property type="component" value="Chromosome 1"/>
</dbReference>
<accession>G0V5I3</accession>
<evidence type="ECO:0000313" key="4">
    <source>
        <dbReference type="Proteomes" id="UP000001640"/>
    </source>
</evidence>
<feature type="region of interest" description="Disordered" evidence="1">
    <location>
        <begin position="169"/>
        <end position="191"/>
    </location>
</feature>
<evidence type="ECO:0000313" key="3">
    <source>
        <dbReference type="EMBL" id="CCC66719.1"/>
    </source>
</evidence>
<dbReference type="OrthoDB" id="4070688at2759"/>
<reference key="2">
    <citation type="submission" date="2011-08" db="EMBL/GenBank/DDBJ databases">
        <title>Genome sequence of Naumovozyma castellii.</title>
        <authorList>
            <person name="Gordon J.L."/>
            <person name="Armisen D."/>
            <person name="Proux-Wera E."/>
            <person name="OhEigeartaigh S.S."/>
            <person name="Byrne K.P."/>
            <person name="Wolfe K.H."/>
        </authorList>
    </citation>
    <scope>NUCLEOTIDE SEQUENCE</scope>
    <source>
        <strain>Type strain:CBS 4309</strain>
    </source>
</reference>